<evidence type="ECO:0000313" key="2">
    <source>
        <dbReference type="EMBL" id="MBB5133506.1"/>
    </source>
</evidence>
<gene>
    <name evidence="2" type="ORF">HNP84_003232</name>
</gene>
<proteinExistence type="predicted"/>
<dbReference type="RefSeq" id="WP_185050462.1">
    <property type="nucleotide sequence ID" value="NZ_BAABIX010000001.1"/>
</dbReference>
<evidence type="ECO:0000256" key="1">
    <source>
        <dbReference type="SAM" id="SignalP"/>
    </source>
</evidence>
<dbReference type="AlphaFoldDB" id="A0A840P4R8"/>
<organism evidence="2 3">
    <name type="scientific">Thermocatellispora tengchongensis</name>
    <dbReference type="NCBI Taxonomy" id="1073253"/>
    <lineage>
        <taxon>Bacteria</taxon>
        <taxon>Bacillati</taxon>
        <taxon>Actinomycetota</taxon>
        <taxon>Actinomycetes</taxon>
        <taxon>Streptosporangiales</taxon>
        <taxon>Streptosporangiaceae</taxon>
        <taxon>Thermocatellispora</taxon>
    </lineage>
</organism>
<feature type="signal peptide" evidence="1">
    <location>
        <begin position="1"/>
        <end position="31"/>
    </location>
</feature>
<keyword evidence="3" id="KW-1185">Reference proteome</keyword>
<protein>
    <submittedName>
        <fullName evidence="2">Uncharacterized protein</fullName>
    </submittedName>
</protein>
<dbReference type="EMBL" id="JACHGN010000006">
    <property type="protein sequence ID" value="MBB5133506.1"/>
    <property type="molecule type" value="Genomic_DNA"/>
</dbReference>
<name>A0A840P4R8_9ACTN</name>
<reference evidence="2 3" key="1">
    <citation type="submission" date="2020-08" db="EMBL/GenBank/DDBJ databases">
        <title>Genomic Encyclopedia of Type Strains, Phase IV (KMG-IV): sequencing the most valuable type-strain genomes for metagenomic binning, comparative biology and taxonomic classification.</title>
        <authorList>
            <person name="Goeker M."/>
        </authorList>
    </citation>
    <scope>NUCLEOTIDE SEQUENCE [LARGE SCALE GENOMIC DNA]</scope>
    <source>
        <strain evidence="2 3">DSM 45615</strain>
    </source>
</reference>
<dbReference type="Proteomes" id="UP000578449">
    <property type="component" value="Unassembled WGS sequence"/>
</dbReference>
<feature type="chain" id="PRO_5032833613" evidence="1">
    <location>
        <begin position="32"/>
        <end position="122"/>
    </location>
</feature>
<evidence type="ECO:0000313" key="3">
    <source>
        <dbReference type="Proteomes" id="UP000578449"/>
    </source>
</evidence>
<comment type="caution">
    <text evidence="2">The sequence shown here is derived from an EMBL/GenBank/DDBJ whole genome shotgun (WGS) entry which is preliminary data.</text>
</comment>
<sequence length="122" mass="12630">MRKKLARIGAAAFGGVALCAVAFAGAGAAQAAAPGAVEAGHAVVRADPVRWDFRVPGVRIFLRAHAGSPVLGLGYPGQGFETERFDWGPEYVCDNGSIATLWGYGRNLATGVRGFVPSCNLV</sequence>
<keyword evidence="1" id="KW-0732">Signal</keyword>
<accession>A0A840P4R8</accession>